<reference evidence="3" key="1">
    <citation type="submission" date="2018-06" db="EMBL/GenBank/DDBJ databases">
        <authorList>
            <person name="Zhirakovskaya E."/>
        </authorList>
    </citation>
    <scope>NUCLEOTIDE SEQUENCE</scope>
</reference>
<protein>
    <recommendedName>
        <fullName evidence="2">Acyltransferase 3 domain-containing protein</fullName>
    </recommendedName>
</protein>
<name>A0A3B0VC21_9ZZZZ</name>
<dbReference type="GO" id="GO:0016747">
    <property type="term" value="F:acyltransferase activity, transferring groups other than amino-acyl groups"/>
    <property type="evidence" value="ECO:0007669"/>
    <property type="project" value="InterPro"/>
</dbReference>
<proteinExistence type="predicted"/>
<evidence type="ECO:0000313" key="3">
    <source>
        <dbReference type="EMBL" id="VAW40441.1"/>
    </source>
</evidence>
<feature type="transmembrane region" description="Helical" evidence="1">
    <location>
        <begin position="261"/>
        <end position="281"/>
    </location>
</feature>
<dbReference type="PANTHER" id="PTHR23028">
    <property type="entry name" value="ACETYLTRANSFERASE"/>
    <property type="match status" value="1"/>
</dbReference>
<dbReference type="GO" id="GO:0000271">
    <property type="term" value="P:polysaccharide biosynthetic process"/>
    <property type="evidence" value="ECO:0007669"/>
    <property type="project" value="TreeGrafter"/>
</dbReference>
<feature type="transmembrane region" description="Helical" evidence="1">
    <location>
        <begin position="95"/>
        <end position="113"/>
    </location>
</feature>
<feature type="transmembrane region" description="Helical" evidence="1">
    <location>
        <begin position="199"/>
        <end position="216"/>
    </location>
</feature>
<dbReference type="InterPro" id="IPR050879">
    <property type="entry name" value="Acyltransferase_3"/>
</dbReference>
<feature type="transmembrane region" description="Helical" evidence="1">
    <location>
        <begin position="228"/>
        <end position="249"/>
    </location>
</feature>
<keyword evidence="1" id="KW-1133">Transmembrane helix</keyword>
<feature type="transmembrane region" description="Helical" evidence="1">
    <location>
        <begin position="139"/>
        <end position="160"/>
    </location>
</feature>
<feature type="transmembrane region" description="Helical" evidence="1">
    <location>
        <begin position="54"/>
        <end position="74"/>
    </location>
</feature>
<feature type="transmembrane region" description="Helical" evidence="1">
    <location>
        <begin position="167"/>
        <end position="187"/>
    </location>
</feature>
<feature type="transmembrane region" description="Helical" evidence="1">
    <location>
        <begin position="322"/>
        <end position="346"/>
    </location>
</feature>
<dbReference type="AlphaFoldDB" id="A0A3B0VC21"/>
<dbReference type="EMBL" id="UOEW01000270">
    <property type="protein sequence ID" value="VAW40441.1"/>
    <property type="molecule type" value="Genomic_DNA"/>
</dbReference>
<feature type="domain" description="Acyltransferase 3" evidence="2">
    <location>
        <begin position="10"/>
        <end position="342"/>
    </location>
</feature>
<organism evidence="3">
    <name type="scientific">hydrothermal vent metagenome</name>
    <dbReference type="NCBI Taxonomy" id="652676"/>
    <lineage>
        <taxon>unclassified sequences</taxon>
        <taxon>metagenomes</taxon>
        <taxon>ecological metagenomes</taxon>
    </lineage>
</organism>
<evidence type="ECO:0000256" key="1">
    <source>
        <dbReference type="SAM" id="Phobius"/>
    </source>
</evidence>
<dbReference type="InterPro" id="IPR002656">
    <property type="entry name" value="Acyl_transf_3_dom"/>
</dbReference>
<dbReference type="PANTHER" id="PTHR23028:SF53">
    <property type="entry name" value="ACYL_TRANSF_3 DOMAIN-CONTAINING PROTEIN"/>
    <property type="match status" value="1"/>
</dbReference>
<sequence length="364" mass="40995">MTNKQPSRFAAIDALRGIAALMVVWQHTSESFVKLAGVAEHGTFLATISQELDFGRIGIICFFLISGFVIPSSLTATKNNVIGSFVIRRFFRLYPAYWLSLLLVVALAFVSGIETNGKTILANTTMLQSFFAQPHLIGLYWTLQVELIFYCLCALLFYFGLLQNNRFVFMLIVVSFTLFALPQTLTAVTDLQLEINKEFQLLPYLLSIMFLGSFYRKIYDNKDTDRELFGYTVIATLLCLGLPLLLLIGSLSGFTMVSGSFRFGIAHSLAFGLFFAGLIFLKNVGKPLLWLGTISYSLYLLHPLVMQVLIKTVNNFKPLQELQLWIYMSVTTIFSIIIASLAYKLVEKPAINLGYRLDGHKKTR</sequence>
<keyword evidence="1" id="KW-0472">Membrane</keyword>
<gene>
    <name evidence="3" type="ORF">MNBD_GAMMA01-1900</name>
</gene>
<feature type="transmembrane region" description="Helical" evidence="1">
    <location>
        <begin position="288"/>
        <end position="310"/>
    </location>
</feature>
<evidence type="ECO:0000259" key="2">
    <source>
        <dbReference type="Pfam" id="PF01757"/>
    </source>
</evidence>
<accession>A0A3B0VC21</accession>
<dbReference type="GO" id="GO:0016020">
    <property type="term" value="C:membrane"/>
    <property type="evidence" value="ECO:0007669"/>
    <property type="project" value="TreeGrafter"/>
</dbReference>
<dbReference type="Pfam" id="PF01757">
    <property type="entry name" value="Acyl_transf_3"/>
    <property type="match status" value="1"/>
</dbReference>
<keyword evidence="1" id="KW-0812">Transmembrane</keyword>